<dbReference type="GO" id="GO:0006225">
    <property type="term" value="P:UDP biosynthetic process"/>
    <property type="evidence" value="ECO:0007669"/>
    <property type="project" value="TreeGrafter"/>
</dbReference>
<sequence length="81" mass="8406">MASEAPYSRVLLKVSGEAFCTPGGFGIDPGTIKGLTDELLPLRDAQIQVALVVGGGNFLRGKTLCRDGLIPRATADGMGML</sequence>
<comment type="caution">
    <text evidence="5">The sequence shown here is derived from an EMBL/GenBank/DDBJ whole genome shotgun (WGS) entry which is preliminary data.</text>
</comment>
<accession>A0A0F9BIM8</accession>
<organism evidence="5">
    <name type="scientific">marine sediment metagenome</name>
    <dbReference type="NCBI Taxonomy" id="412755"/>
    <lineage>
        <taxon>unclassified sequences</taxon>
        <taxon>metagenomes</taxon>
        <taxon>ecological metagenomes</taxon>
    </lineage>
</organism>
<dbReference type="GO" id="GO:0005524">
    <property type="term" value="F:ATP binding"/>
    <property type="evidence" value="ECO:0007669"/>
    <property type="project" value="UniProtKB-KW"/>
</dbReference>
<dbReference type="InterPro" id="IPR036393">
    <property type="entry name" value="AceGlu_kinase-like_sf"/>
</dbReference>
<dbReference type="PANTHER" id="PTHR42833">
    <property type="entry name" value="URIDYLATE KINASE"/>
    <property type="match status" value="1"/>
</dbReference>
<keyword evidence="2" id="KW-0547">Nucleotide-binding</keyword>
<dbReference type="Gene3D" id="3.40.1160.10">
    <property type="entry name" value="Acetylglutamate kinase-like"/>
    <property type="match status" value="1"/>
</dbReference>
<gene>
    <name evidence="5" type="ORF">LCGC14_2442560</name>
</gene>
<evidence type="ECO:0008006" key="6">
    <source>
        <dbReference type="Google" id="ProtNLM"/>
    </source>
</evidence>
<keyword evidence="4" id="KW-0067">ATP-binding</keyword>
<evidence type="ECO:0000256" key="2">
    <source>
        <dbReference type="ARBA" id="ARBA00022741"/>
    </source>
</evidence>
<proteinExistence type="predicted"/>
<dbReference type="EMBL" id="LAZR01037622">
    <property type="protein sequence ID" value="KKL21724.1"/>
    <property type="molecule type" value="Genomic_DNA"/>
</dbReference>
<keyword evidence="3" id="KW-0418">Kinase</keyword>
<dbReference type="PANTHER" id="PTHR42833:SF4">
    <property type="entry name" value="URIDYLATE KINASE PUMPKIN, CHLOROPLASTIC"/>
    <property type="match status" value="1"/>
</dbReference>
<dbReference type="SUPFAM" id="SSF53633">
    <property type="entry name" value="Carbamate kinase-like"/>
    <property type="match status" value="1"/>
</dbReference>
<dbReference type="GO" id="GO:0033862">
    <property type="term" value="F:UMP kinase activity"/>
    <property type="evidence" value="ECO:0007669"/>
    <property type="project" value="TreeGrafter"/>
</dbReference>
<dbReference type="AlphaFoldDB" id="A0A0F9BIM8"/>
<keyword evidence="1" id="KW-0808">Transferase</keyword>
<evidence type="ECO:0000256" key="3">
    <source>
        <dbReference type="ARBA" id="ARBA00022777"/>
    </source>
</evidence>
<name>A0A0F9BIM8_9ZZZZ</name>
<protein>
    <recommendedName>
        <fullName evidence="6">Aspartate/glutamate/uridylate kinase domain-containing protein</fullName>
    </recommendedName>
</protein>
<feature type="non-terminal residue" evidence="5">
    <location>
        <position position="81"/>
    </location>
</feature>
<evidence type="ECO:0000256" key="1">
    <source>
        <dbReference type="ARBA" id="ARBA00022679"/>
    </source>
</evidence>
<evidence type="ECO:0000313" key="5">
    <source>
        <dbReference type="EMBL" id="KKL21724.1"/>
    </source>
</evidence>
<evidence type="ECO:0000256" key="4">
    <source>
        <dbReference type="ARBA" id="ARBA00022840"/>
    </source>
</evidence>
<reference evidence="5" key="1">
    <citation type="journal article" date="2015" name="Nature">
        <title>Complex archaea that bridge the gap between prokaryotes and eukaryotes.</title>
        <authorList>
            <person name="Spang A."/>
            <person name="Saw J.H."/>
            <person name="Jorgensen S.L."/>
            <person name="Zaremba-Niedzwiedzka K."/>
            <person name="Martijn J."/>
            <person name="Lind A.E."/>
            <person name="van Eijk R."/>
            <person name="Schleper C."/>
            <person name="Guy L."/>
            <person name="Ettema T.J."/>
        </authorList>
    </citation>
    <scope>NUCLEOTIDE SEQUENCE</scope>
</reference>